<dbReference type="OrthoDB" id="2142040at2759"/>
<organism evidence="3 4">
    <name type="scientific">Tetrapyrgos nigripes</name>
    <dbReference type="NCBI Taxonomy" id="182062"/>
    <lineage>
        <taxon>Eukaryota</taxon>
        <taxon>Fungi</taxon>
        <taxon>Dikarya</taxon>
        <taxon>Basidiomycota</taxon>
        <taxon>Agaricomycotina</taxon>
        <taxon>Agaricomycetes</taxon>
        <taxon>Agaricomycetidae</taxon>
        <taxon>Agaricales</taxon>
        <taxon>Marasmiineae</taxon>
        <taxon>Marasmiaceae</taxon>
        <taxon>Tetrapyrgos</taxon>
    </lineage>
</organism>
<evidence type="ECO:0000256" key="1">
    <source>
        <dbReference type="SAM" id="MobiDB-lite"/>
    </source>
</evidence>
<evidence type="ECO:0000313" key="4">
    <source>
        <dbReference type="Proteomes" id="UP000559256"/>
    </source>
</evidence>
<accession>A0A8H5GU11</accession>
<dbReference type="SMART" id="SM00327">
    <property type="entry name" value="VWA"/>
    <property type="match status" value="1"/>
</dbReference>
<dbReference type="PANTHER" id="PTHR34706:SF1">
    <property type="entry name" value="VWFA DOMAIN-CONTAINING PROTEIN"/>
    <property type="match status" value="1"/>
</dbReference>
<name>A0A8H5GU11_9AGAR</name>
<reference evidence="3 4" key="1">
    <citation type="journal article" date="2020" name="ISME J.">
        <title>Uncovering the hidden diversity of litter-decomposition mechanisms in mushroom-forming fungi.</title>
        <authorList>
            <person name="Floudas D."/>
            <person name="Bentzer J."/>
            <person name="Ahren D."/>
            <person name="Johansson T."/>
            <person name="Persson P."/>
            <person name="Tunlid A."/>
        </authorList>
    </citation>
    <scope>NUCLEOTIDE SEQUENCE [LARGE SCALE GENOMIC DNA]</scope>
    <source>
        <strain evidence="3 4">CBS 291.85</strain>
    </source>
</reference>
<evidence type="ECO:0000313" key="3">
    <source>
        <dbReference type="EMBL" id="KAF5371194.1"/>
    </source>
</evidence>
<dbReference type="EMBL" id="JAACJM010000009">
    <property type="protein sequence ID" value="KAF5371194.1"/>
    <property type="molecule type" value="Genomic_DNA"/>
</dbReference>
<dbReference type="InterPro" id="IPR002035">
    <property type="entry name" value="VWF_A"/>
</dbReference>
<gene>
    <name evidence="3" type="ORF">D9758_004159</name>
</gene>
<comment type="caution">
    <text evidence="3">The sequence shown here is derived from an EMBL/GenBank/DDBJ whole genome shotgun (WGS) entry which is preliminary data.</text>
</comment>
<proteinExistence type="predicted"/>
<dbReference type="Gene3D" id="3.40.50.410">
    <property type="entry name" value="von Willebrand factor, type A domain"/>
    <property type="match status" value="1"/>
</dbReference>
<dbReference type="SUPFAM" id="SSF53300">
    <property type="entry name" value="vWA-like"/>
    <property type="match status" value="1"/>
</dbReference>
<dbReference type="Proteomes" id="UP000559256">
    <property type="component" value="Unassembled WGS sequence"/>
</dbReference>
<dbReference type="AlphaFoldDB" id="A0A8H5GU11"/>
<protein>
    <recommendedName>
        <fullName evidence="2">VWFA domain-containing protein</fullName>
    </recommendedName>
</protein>
<dbReference type="InterPro" id="IPR036465">
    <property type="entry name" value="vWFA_dom_sf"/>
</dbReference>
<dbReference type="PANTHER" id="PTHR34706">
    <property type="entry name" value="SLR1338 PROTEIN"/>
    <property type="match status" value="1"/>
</dbReference>
<dbReference type="PROSITE" id="PS50234">
    <property type="entry name" value="VWFA"/>
    <property type="match status" value="1"/>
</dbReference>
<sequence length="340" mass="37760">MSDKKSESEYNFETYDPPPSYYLSDAKVATTSSSSSFLDRKDSRHYRKPSQSLNAKVATTSSGSSFLNRSASKLGKMFSRNSGNKEALEAMEQILKPILEKYDIVFVIDDSGSMKSSDDLFGSMARGSNRWTEAREALMPIADIANRCDDDGVDIHFLNYPAVGRGLKSAAEVMRLFNEVEPFGGTPLGETLKKITDRYLQRLEQAAEPSKATTQELAKIKPVNYIVITDGEPNDLLPDHEIKKVLVEIANRLGLLQFPRNQLGIQFVQIGDDERATRLLTSLDDSLKDGNGQAAVIDIVDTTKYQKGKKLDTEVLIKSLVGSVNRRVDNEGARMFRGDI</sequence>
<feature type="domain" description="VWFA" evidence="2">
    <location>
        <begin position="103"/>
        <end position="320"/>
    </location>
</feature>
<evidence type="ECO:0000259" key="2">
    <source>
        <dbReference type="PROSITE" id="PS50234"/>
    </source>
</evidence>
<feature type="region of interest" description="Disordered" evidence="1">
    <location>
        <begin position="32"/>
        <end position="54"/>
    </location>
</feature>
<keyword evidence="4" id="KW-1185">Reference proteome</keyword>